<dbReference type="InterPro" id="IPR012341">
    <property type="entry name" value="6hp_glycosidase-like_sf"/>
</dbReference>
<keyword evidence="4" id="KW-1185">Reference proteome</keyword>
<reference evidence="4" key="1">
    <citation type="journal article" date="2019" name="Int. J. Syst. Evol. Microbiol.">
        <title>The Global Catalogue of Microorganisms (GCM) 10K type strain sequencing project: providing services to taxonomists for standard genome sequencing and annotation.</title>
        <authorList>
            <consortium name="The Broad Institute Genomics Platform"/>
            <consortium name="The Broad Institute Genome Sequencing Center for Infectious Disease"/>
            <person name="Wu L."/>
            <person name="Ma J."/>
        </authorList>
    </citation>
    <scope>NUCLEOTIDE SEQUENCE [LARGE SCALE GENOMIC DNA]</scope>
    <source>
        <strain evidence="4">JCM 13378</strain>
    </source>
</reference>
<proteinExistence type="inferred from homology"/>
<dbReference type="Pfam" id="PF07221">
    <property type="entry name" value="GlcNAc_2-epim"/>
    <property type="match status" value="1"/>
</dbReference>
<dbReference type="Gene3D" id="1.50.10.10">
    <property type="match status" value="1"/>
</dbReference>
<evidence type="ECO:0000256" key="1">
    <source>
        <dbReference type="ARBA" id="ARBA00008558"/>
    </source>
</evidence>
<dbReference type="InterPro" id="IPR010819">
    <property type="entry name" value="AGE/CE"/>
</dbReference>
<evidence type="ECO:0000313" key="4">
    <source>
        <dbReference type="Proteomes" id="UP001501757"/>
    </source>
</evidence>
<dbReference type="RefSeq" id="WP_343840400.1">
    <property type="nucleotide sequence ID" value="NZ_BAAAEI010000001.1"/>
</dbReference>
<evidence type="ECO:0000313" key="3">
    <source>
        <dbReference type="EMBL" id="GAA0340319.1"/>
    </source>
</evidence>
<dbReference type="Proteomes" id="UP001501757">
    <property type="component" value="Unassembled WGS sequence"/>
</dbReference>
<sequence length="395" mass="45861">MNFYSQDFLLYHCQSILDFYTDKVVDNTGGYHQNFLDNGELFDTHFKQLVSSTRIIVNYATAGLVFDRQDYLDIAKHGLDYLQNVHWQADSQTWAWTLNNHQPLDMTQQAYGYAFVLLAYAAARKARLITDDAPLLKVYTLLEQRFWQEEYGLYADEISPTGVLSAYRGQNANMHMCEAMLAAFEATGLKQFLQRAKLLAQNIAVRQADLTDGLVWEHYTPSFQPDWEYNKDDPKNLYRPWGFQPGHQTEWTKLLLILHRHAPQPWQLERAKSLFDRAYQQAWDAQDGGLVYGFDPQGNWCDDDKYFWVQAESFAAAAMLHKATGQQAYLEQYAALWQYSWQHMVDHQYGAWFRVLKKDNTKYSNQKSAAGAKCDYHTLGACFEVLRDMGHPALN</sequence>
<dbReference type="SUPFAM" id="SSF48208">
    <property type="entry name" value="Six-hairpin glycosidases"/>
    <property type="match status" value="1"/>
</dbReference>
<gene>
    <name evidence="3" type="ORF">GCM10009092_01020</name>
</gene>
<protein>
    <submittedName>
        <fullName evidence="3">AGE family epimerase/isomerase</fullName>
    </submittedName>
</protein>
<dbReference type="EMBL" id="BAAAEI010000001">
    <property type="protein sequence ID" value="GAA0340319.1"/>
    <property type="molecule type" value="Genomic_DNA"/>
</dbReference>
<accession>A0ABP3GA29</accession>
<dbReference type="InterPro" id="IPR008928">
    <property type="entry name" value="6-hairpin_glycosidase_sf"/>
</dbReference>
<comment type="caution">
    <text evidence="3">The sequence shown here is derived from an EMBL/GenBank/DDBJ whole genome shotgun (WGS) entry which is preliminary data.</text>
</comment>
<comment type="similarity">
    <text evidence="1">Belongs to the N-acylglucosamine 2-epimerase family.</text>
</comment>
<organism evidence="3 4">
    <name type="scientific">Bowmanella denitrificans</name>
    <dbReference type="NCBI Taxonomy" id="366582"/>
    <lineage>
        <taxon>Bacteria</taxon>
        <taxon>Pseudomonadati</taxon>
        <taxon>Pseudomonadota</taxon>
        <taxon>Gammaproteobacteria</taxon>
        <taxon>Alteromonadales</taxon>
        <taxon>Alteromonadaceae</taxon>
        <taxon>Bowmanella</taxon>
    </lineage>
</organism>
<evidence type="ECO:0000256" key="2">
    <source>
        <dbReference type="ARBA" id="ARBA00023235"/>
    </source>
</evidence>
<keyword evidence="2" id="KW-0413">Isomerase</keyword>
<dbReference type="PANTHER" id="PTHR15108">
    <property type="entry name" value="N-ACYLGLUCOSAMINE-2-EPIMERASE"/>
    <property type="match status" value="1"/>
</dbReference>
<name>A0ABP3GA29_9ALTE</name>